<dbReference type="GO" id="GO:0050906">
    <property type="term" value="P:detection of stimulus involved in sensory perception"/>
    <property type="evidence" value="ECO:0007669"/>
    <property type="project" value="InterPro"/>
</dbReference>
<dbReference type="SUPFAM" id="SSF47473">
    <property type="entry name" value="EF-hand"/>
    <property type="match status" value="1"/>
</dbReference>
<dbReference type="PROSITE" id="PS00018">
    <property type="entry name" value="EF_HAND_1"/>
    <property type="match status" value="2"/>
</dbReference>
<organism evidence="13 16">
    <name type="scientific">Didymodactylos carnosus</name>
    <dbReference type="NCBI Taxonomy" id="1234261"/>
    <lineage>
        <taxon>Eukaryota</taxon>
        <taxon>Metazoa</taxon>
        <taxon>Spiralia</taxon>
        <taxon>Gnathifera</taxon>
        <taxon>Rotifera</taxon>
        <taxon>Eurotatoria</taxon>
        <taxon>Bdelloidea</taxon>
        <taxon>Philodinida</taxon>
        <taxon>Philodinidae</taxon>
        <taxon>Didymodactylos</taxon>
    </lineage>
</organism>
<dbReference type="PRINTS" id="PR00114">
    <property type="entry name" value="STPHPHTASE"/>
</dbReference>
<accession>A0A814T2D3</accession>
<dbReference type="GO" id="GO:0030145">
    <property type="term" value="F:manganese ion binding"/>
    <property type="evidence" value="ECO:0007669"/>
    <property type="project" value="InterPro"/>
</dbReference>
<keyword evidence="3" id="KW-0479">Metal-binding</keyword>
<dbReference type="InterPro" id="IPR004843">
    <property type="entry name" value="Calcineurin-like_PHP"/>
</dbReference>
<evidence type="ECO:0000256" key="9">
    <source>
        <dbReference type="ARBA" id="ARBA00048336"/>
    </source>
</evidence>
<dbReference type="InterPro" id="IPR029052">
    <property type="entry name" value="Metallo-depent_PP-like"/>
</dbReference>
<comment type="cofactor">
    <cofactor evidence="1">
        <name>Mn(2+)</name>
        <dbReference type="ChEBI" id="CHEBI:29035"/>
    </cofactor>
</comment>
<name>A0A814T2D3_9BILA</name>
<comment type="caution">
    <text evidence="13">The sequence shown here is derived from an EMBL/GenBank/DDBJ whole genome shotgun (WGS) entry which is preliminary data.</text>
</comment>
<dbReference type="AlphaFoldDB" id="A0A814T2D3"/>
<evidence type="ECO:0000313" key="13">
    <source>
        <dbReference type="EMBL" id="CAF1154238.1"/>
    </source>
</evidence>
<keyword evidence="6" id="KW-0106">Calcium</keyword>
<evidence type="ECO:0000256" key="5">
    <source>
        <dbReference type="ARBA" id="ARBA00022801"/>
    </source>
</evidence>
<dbReference type="SMART" id="SM00054">
    <property type="entry name" value="EFh"/>
    <property type="match status" value="3"/>
</dbReference>
<evidence type="ECO:0000256" key="10">
    <source>
        <dbReference type="RuleBase" id="RU004273"/>
    </source>
</evidence>
<dbReference type="CDD" id="cd00051">
    <property type="entry name" value="EFh"/>
    <property type="match status" value="1"/>
</dbReference>
<evidence type="ECO:0000256" key="7">
    <source>
        <dbReference type="ARBA" id="ARBA00023211"/>
    </source>
</evidence>
<dbReference type="InterPro" id="IPR018247">
    <property type="entry name" value="EF_Hand_1_Ca_BS"/>
</dbReference>
<dbReference type="PANTHER" id="PTHR45668">
    <property type="entry name" value="SERINE/THREONINE-PROTEIN PHOSPHATASE 5-RELATED"/>
    <property type="match status" value="1"/>
</dbReference>
<dbReference type="InterPro" id="IPR011992">
    <property type="entry name" value="EF-hand-dom_pair"/>
</dbReference>
<sequence length="574" mass="65795">MRKRTAWNIYQNIEYAGEQTQVKLYNFFLDLMQAASSQNTRDALLVARALQRTPSVEDEELVAITSPDTVSVDLLSKGPHFHLPFDKKQFEILINSFQKGEILHAHYVLLILHEARKLLKKLPNINNVSTTRTNLVTVVGDLHGNLGDLMIIFHKNGLPSEDNPYIYNGDIVDRGAHSIEVFLLISLSFILYPNEVFINRGNHEDHLMNLSWLPLASVIDEKIFVTHGGISDITDLNIIKGINRHKYISVLSPDFTIPSEDQCHIKELSKEILLEWRQLLDMLWSDPQAQDGCIPNIYRGGGCYFGQDITEKIMEKHNWTLIIRSHECKQEGFDYCHNKKVLTIFSASNYYSTGSNKGAYVKICPNMPPIIVQFMVTKASTRPITIWERVSRVEGDALHNLLKKFYANETLLMKEFEQHDPHKTGEISLNEWCDIVTNVLNLKLPWRTLRSRLVEVNATDNTKIIYESTFKSYELQYLLNVTKSQRHPGVCQTIYRNKELLESVFRAIDKDSSGCISIEEFTDVCTFLNHHNGSLFNDKQIIDLATSIDLDKNGSIDFNEFLEAFRIVDVTAVN</sequence>
<dbReference type="OrthoDB" id="442428at2759"/>
<dbReference type="EMBL" id="CAJOBA010000138">
    <property type="protein sequence ID" value="CAF3507542.1"/>
    <property type="molecule type" value="Genomic_DNA"/>
</dbReference>
<evidence type="ECO:0000256" key="2">
    <source>
        <dbReference type="ARBA" id="ARBA00008294"/>
    </source>
</evidence>
<keyword evidence="7" id="KW-0464">Manganese</keyword>
<feature type="domain" description="EF-hand" evidence="11">
    <location>
        <begin position="496"/>
        <end position="531"/>
    </location>
</feature>
<keyword evidence="16" id="KW-1185">Reference proteome</keyword>
<keyword evidence="5 10" id="KW-0378">Hydrolase</keyword>
<dbReference type="PANTHER" id="PTHR45668:SF3">
    <property type="entry name" value="SERINE_THREONINE-PROTEIN PHOSPHATASE RDGC"/>
    <property type="match status" value="1"/>
</dbReference>
<dbReference type="GO" id="GO:0005509">
    <property type="term" value="F:calcium ion binding"/>
    <property type="evidence" value="ECO:0007669"/>
    <property type="project" value="InterPro"/>
</dbReference>
<comment type="similarity">
    <text evidence="2 10">Belongs to the PPP phosphatase family.</text>
</comment>
<dbReference type="Proteomes" id="UP000682733">
    <property type="component" value="Unassembled WGS sequence"/>
</dbReference>
<comment type="catalytic activity">
    <reaction evidence="8">
        <text>O-phospho-L-seryl-[protein] + H2O = L-seryl-[protein] + phosphate</text>
        <dbReference type="Rhea" id="RHEA:20629"/>
        <dbReference type="Rhea" id="RHEA-COMP:9863"/>
        <dbReference type="Rhea" id="RHEA-COMP:11604"/>
        <dbReference type="ChEBI" id="CHEBI:15377"/>
        <dbReference type="ChEBI" id="CHEBI:29999"/>
        <dbReference type="ChEBI" id="CHEBI:43474"/>
        <dbReference type="ChEBI" id="CHEBI:83421"/>
        <dbReference type="EC" id="3.1.3.16"/>
    </reaction>
</comment>
<evidence type="ECO:0000256" key="8">
    <source>
        <dbReference type="ARBA" id="ARBA00047761"/>
    </source>
</evidence>
<gene>
    <name evidence="13" type="ORF">GPM918_LOCUS21343</name>
    <name evidence="12" type="ORF">OVA965_LOCUS863</name>
    <name evidence="15" type="ORF">SRO942_LOCUS21340</name>
    <name evidence="14" type="ORF">TMI583_LOCUS864</name>
</gene>
<evidence type="ECO:0000256" key="3">
    <source>
        <dbReference type="ARBA" id="ARBA00022723"/>
    </source>
</evidence>
<dbReference type="Gene3D" id="1.10.238.10">
    <property type="entry name" value="EF-hand"/>
    <property type="match status" value="1"/>
</dbReference>
<evidence type="ECO:0000256" key="1">
    <source>
        <dbReference type="ARBA" id="ARBA00001936"/>
    </source>
</evidence>
<dbReference type="Pfam" id="PF13499">
    <property type="entry name" value="EF-hand_7"/>
    <property type="match status" value="1"/>
</dbReference>
<dbReference type="Proteomes" id="UP000663829">
    <property type="component" value="Unassembled WGS sequence"/>
</dbReference>
<dbReference type="InterPro" id="IPR012008">
    <property type="entry name" value="Ser/Thr-Pase_EF-hand_contain"/>
</dbReference>
<dbReference type="PROSITE" id="PS00125">
    <property type="entry name" value="SER_THR_PHOSPHATASE"/>
    <property type="match status" value="1"/>
</dbReference>
<keyword evidence="4" id="KW-0677">Repeat</keyword>
<dbReference type="GO" id="GO:0004722">
    <property type="term" value="F:protein serine/threonine phosphatase activity"/>
    <property type="evidence" value="ECO:0007669"/>
    <property type="project" value="UniProtKB-EC"/>
</dbReference>
<dbReference type="InterPro" id="IPR051134">
    <property type="entry name" value="PPP_phosphatase"/>
</dbReference>
<dbReference type="EMBL" id="CAJOBC010006988">
    <property type="protein sequence ID" value="CAF3917680.1"/>
    <property type="molecule type" value="Genomic_DNA"/>
</dbReference>
<reference evidence="13" key="1">
    <citation type="submission" date="2021-02" db="EMBL/GenBank/DDBJ databases">
        <authorList>
            <person name="Nowell W R."/>
        </authorList>
    </citation>
    <scope>NUCLEOTIDE SEQUENCE</scope>
</reference>
<dbReference type="GO" id="GO:0005506">
    <property type="term" value="F:iron ion binding"/>
    <property type="evidence" value="ECO:0007669"/>
    <property type="project" value="InterPro"/>
</dbReference>
<evidence type="ECO:0000313" key="12">
    <source>
        <dbReference type="EMBL" id="CAF0731861.1"/>
    </source>
</evidence>
<evidence type="ECO:0000259" key="11">
    <source>
        <dbReference type="PROSITE" id="PS50222"/>
    </source>
</evidence>
<feature type="domain" description="EF-hand" evidence="11">
    <location>
        <begin position="407"/>
        <end position="442"/>
    </location>
</feature>
<comment type="catalytic activity">
    <reaction evidence="9 10">
        <text>O-phospho-L-threonyl-[protein] + H2O = L-threonyl-[protein] + phosphate</text>
        <dbReference type="Rhea" id="RHEA:47004"/>
        <dbReference type="Rhea" id="RHEA-COMP:11060"/>
        <dbReference type="Rhea" id="RHEA-COMP:11605"/>
        <dbReference type="ChEBI" id="CHEBI:15377"/>
        <dbReference type="ChEBI" id="CHEBI:30013"/>
        <dbReference type="ChEBI" id="CHEBI:43474"/>
        <dbReference type="ChEBI" id="CHEBI:61977"/>
        <dbReference type="EC" id="3.1.3.16"/>
    </reaction>
</comment>
<dbReference type="EMBL" id="CAJNOK010000138">
    <property type="protein sequence ID" value="CAF0731861.1"/>
    <property type="molecule type" value="Genomic_DNA"/>
</dbReference>
<dbReference type="PIRSF" id="PIRSF000912">
    <property type="entry name" value="PPEF"/>
    <property type="match status" value="1"/>
</dbReference>
<protein>
    <recommendedName>
        <fullName evidence="10">Serine/threonine-protein phosphatase</fullName>
        <ecNumber evidence="10">3.1.3.16</ecNumber>
    </recommendedName>
</protein>
<evidence type="ECO:0000256" key="6">
    <source>
        <dbReference type="ARBA" id="ARBA00022837"/>
    </source>
</evidence>
<dbReference type="SUPFAM" id="SSF56300">
    <property type="entry name" value="Metallo-dependent phosphatases"/>
    <property type="match status" value="1"/>
</dbReference>
<proteinExistence type="inferred from homology"/>
<dbReference type="Proteomes" id="UP000681722">
    <property type="component" value="Unassembled WGS sequence"/>
</dbReference>
<evidence type="ECO:0000313" key="16">
    <source>
        <dbReference type="Proteomes" id="UP000663829"/>
    </source>
</evidence>
<dbReference type="PROSITE" id="PS50222">
    <property type="entry name" value="EF_HAND_2"/>
    <property type="match status" value="3"/>
</dbReference>
<dbReference type="Proteomes" id="UP000677228">
    <property type="component" value="Unassembled WGS sequence"/>
</dbReference>
<dbReference type="Gene3D" id="3.60.21.10">
    <property type="match status" value="2"/>
</dbReference>
<evidence type="ECO:0000256" key="4">
    <source>
        <dbReference type="ARBA" id="ARBA00022737"/>
    </source>
</evidence>
<dbReference type="InterPro" id="IPR006186">
    <property type="entry name" value="Ser/Thr-sp_prot-phosphatase"/>
</dbReference>
<evidence type="ECO:0000313" key="15">
    <source>
        <dbReference type="EMBL" id="CAF3917680.1"/>
    </source>
</evidence>
<feature type="domain" description="EF-hand" evidence="11">
    <location>
        <begin position="536"/>
        <end position="571"/>
    </location>
</feature>
<dbReference type="InterPro" id="IPR002048">
    <property type="entry name" value="EF_hand_dom"/>
</dbReference>
<dbReference type="EMBL" id="CAJNOQ010006988">
    <property type="protein sequence ID" value="CAF1154238.1"/>
    <property type="molecule type" value="Genomic_DNA"/>
</dbReference>
<evidence type="ECO:0000313" key="14">
    <source>
        <dbReference type="EMBL" id="CAF3507542.1"/>
    </source>
</evidence>
<dbReference type="SMART" id="SM00156">
    <property type="entry name" value="PP2Ac"/>
    <property type="match status" value="1"/>
</dbReference>
<dbReference type="EC" id="3.1.3.16" evidence="10"/>
<dbReference type="Pfam" id="PF00149">
    <property type="entry name" value="Metallophos"/>
    <property type="match status" value="1"/>
</dbReference>